<dbReference type="EMBL" id="BPLQ01001808">
    <property type="protein sequence ID" value="GIX85625.1"/>
    <property type="molecule type" value="Genomic_DNA"/>
</dbReference>
<organism evidence="1 2">
    <name type="scientific">Caerostris darwini</name>
    <dbReference type="NCBI Taxonomy" id="1538125"/>
    <lineage>
        <taxon>Eukaryota</taxon>
        <taxon>Metazoa</taxon>
        <taxon>Ecdysozoa</taxon>
        <taxon>Arthropoda</taxon>
        <taxon>Chelicerata</taxon>
        <taxon>Arachnida</taxon>
        <taxon>Araneae</taxon>
        <taxon>Araneomorphae</taxon>
        <taxon>Entelegynae</taxon>
        <taxon>Araneoidea</taxon>
        <taxon>Araneidae</taxon>
        <taxon>Caerostris</taxon>
    </lineage>
</organism>
<dbReference type="AlphaFoldDB" id="A0AAV4NPD9"/>
<comment type="caution">
    <text evidence="1">The sequence shown here is derived from an EMBL/GenBank/DDBJ whole genome shotgun (WGS) entry which is preliminary data.</text>
</comment>
<gene>
    <name evidence="1" type="ORF">CDAR_86291</name>
</gene>
<accession>A0AAV4NPD9</accession>
<evidence type="ECO:0000313" key="1">
    <source>
        <dbReference type="EMBL" id="GIX85625.1"/>
    </source>
</evidence>
<name>A0AAV4NPD9_9ARAC</name>
<proteinExistence type="predicted"/>
<protein>
    <submittedName>
        <fullName evidence="1">Uncharacterized protein</fullName>
    </submittedName>
</protein>
<sequence>MFRTGTSCSGIPDYIELLMRLASFSPTKRTSRCRKRKRSPTLHLVHSRNLVVKAGINTSPKEKNVDPGTLRVDRGSTLFYFRSTPLNANGKYAAIQWHSRSRNWRKKVSFDWNILFRYFSLHGIANEVGILFSNKKNQQMSKKKEKSLITPVPFQKLGR</sequence>
<dbReference type="Proteomes" id="UP001054837">
    <property type="component" value="Unassembled WGS sequence"/>
</dbReference>
<evidence type="ECO:0000313" key="2">
    <source>
        <dbReference type="Proteomes" id="UP001054837"/>
    </source>
</evidence>
<reference evidence="1 2" key="1">
    <citation type="submission" date="2021-06" db="EMBL/GenBank/DDBJ databases">
        <title>Caerostris darwini draft genome.</title>
        <authorList>
            <person name="Kono N."/>
            <person name="Arakawa K."/>
        </authorList>
    </citation>
    <scope>NUCLEOTIDE SEQUENCE [LARGE SCALE GENOMIC DNA]</scope>
</reference>
<keyword evidence="2" id="KW-1185">Reference proteome</keyword>